<feature type="signal peptide" evidence="1">
    <location>
        <begin position="1"/>
        <end position="28"/>
    </location>
</feature>
<sequence>MSRAQEHSYVLARIAMAVLLLVQCTAQAASDQKPLVSRITQDFNTSLYTVSIKNGAPLVVDLAGSLVWFALCLPVFAAFGDTPVYLPNYNPSGPFDYTKRIQQTPFLTNPRTPGYYLPVKGISVSWRGPSVPVSLPAGALDLDVRTGRGGVVLSTVTPNAVMRPDVFRAFAKAFDTVVVRDSGGRMARGAPGHRRFELCYGGAGGTSFTFPMMKWTGIDAPAITLQLGAGATGNWTILNSNYLREWSCVGVVEMGPEGMPVDGEPAVVLGGVQLENVLLVFDLDKRTLGFSRLLEWDLTSCYSATMFRYKLPTTQP</sequence>
<dbReference type="PANTHER" id="PTHR47965:SF47">
    <property type="entry name" value="OS01G0937600 PROTEIN"/>
    <property type="match status" value="1"/>
</dbReference>
<organism evidence="3">
    <name type="scientific">Oryza brachyantha</name>
    <name type="common">malo sina</name>
    <dbReference type="NCBI Taxonomy" id="4533"/>
    <lineage>
        <taxon>Eukaryota</taxon>
        <taxon>Viridiplantae</taxon>
        <taxon>Streptophyta</taxon>
        <taxon>Embryophyta</taxon>
        <taxon>Tracheophyta</taxon>
        <taxon>Spermatophyta</taxon>
        <taxon>Magnoliopsida</taxon>
        <taxon>Liliopsida</taxon>
        <taxon>Poales</taxon>
        <taxon>Poaceae</taxon>
        <taxon>BOP clade</taxon>
        <taxon>Oryzoideae</taxon>
        <taxon>Oryzeae</taxon>
        <taxon>Oryzinae</taxon>
        <taxon>Oryza</taxon>
    </lineage>
</organism>
<dbReference type="Pfam" id="PF14541">
    <property type="entry name" value="TAXi_C"/>
    <property type="match status" value="1"/>
</dbReference>
<keyword evidence="4" id="KW-1185">Reference proteome</keyword>
<dbReference type="AlphaFoldDB" id="J3L7N9"/>
<dbReference type="HOGENOM" id="CLU_032185_1_0_1"/>
<dbReference type="STRING" id="4533.J3L7N9"/>
<proteinExistence type="predicted"/>
<dbReference type="GO" id="GO:0004190">
    <property type="term" value="F:aspartic-type endopeptidase activity"/>
    <property type="evidence" value="ECO:0007669"/>
    <property type="project" value="InterPro"/>
</dbReference>
<dbReference type="InterPro" id="IPR032799">
    <property type="entry name" value="TAXi_C"/>
</dbReference>
<dbReference type="SUPFAM" id="SSF50630">
    <property type="entry name" value="Acid proteases"/>
    <property type="match status" value="1"/>
</dbReference>
<feature type="chain" id="PRO_5003773188" description="Xylanase inhibitor C-terminal domain-containing protein" evidence="1">
    <location>
        <begin position="29"/>
        <end position="316"/>
    </location>
</feature>
<reference evidence="3" key="1">
    <citation type="journal article" date="2013" name="Nat. Commun.">
        <title>Whole-genome sequencing of Oryza brachyantha reveals mechanisms underlying Oryza genome evolution.</title>
        <authorList>
            <person name="Chen J."/>
            <person name="Huang Q."/>
            <person name="Gao D."/>
            <person name="Wang J."/>
            <person name="Lang Y."/>
            <person name="Liu T."/>
            <person name="Li B."/>
            <person name="Bai Z."/>
            <person name="Luis Goicoechea J."/>
            <person name="Liang C."/>
            <person name="Chen C."/>
            <person name="Zhang W."/>
            <person name="Sun S."/>
            <person name="Liao Y."/>
            <person name="Zhang X."/>
            <person name="Yang L."/>
            <person name="Song C."/>
            <person name="Wang M."/>
            <person name="Shi J."/>
            <person name="Liu G."/>
            <person name="Liu J."/>
            <person name="Zhou H."/>
            <person name="Zhou W."/>
            <person name="Yu Q."/>
            <person name="An N."/>
            <person name="Chen Y."/>
            <person name="Cai Q."/>
            <person name="Wang B."/>
            <person name="Liu B."/>
            <person name="Min J."/>
            <person name="Huang Y."/>
            <person name="Wu H."/>
            <person name="Li Z."/>
            <person name="Zhang Y."/>
            <person name="Yin Y."/>
            <person name="Song W."/>
            <person name="Jiang J."/>
            <person name="Jackson S.A."/>
            <person name="Wing R.A."/>
            <person name="Wang J."/>
            <person name="Chen M."/>
        </authorList>
    </citation>
    <scope>NUCLEOTIDE SEQUENCE [LARGE SCALE GENOMIC DNA]</scope>
    <source>
        <strain evidence="3">cv. IRGC 101232</strain>
    </source>
</reference>
<accession>J3L7N9</accession>
<feature type="domain" description="Xylanase inhibitor C-terminal" evidence="2">
    <location>
        <begin position="115"/>
        <end position="291"/>
    </location>
</feature>
<evidence type="ECO:0000313" key="3">
    <source>
        <dbReference type="EnsemblPlants" id="OB01G52450.1"/>
    </source>
</evidence>
<dbReference type="Gene3D" id="2.40.70.10">
    <property type="entry name" value="Acid Proteases"/>
    <property type="match status" value="1"/>
</dbReference>
<dbReference type="PANTHER" id="PTHR47965">
    <property type="entry name" value="ASPARTYL PROTEASE-RELATED"/>
    <property type="match status" value="1"/>
</dbReference>
<reference evidence="3" key="2">
    <citation type="submission" date="2013-04" db="UniProtKB">
        <authorList>
            <consortium name="EnsemblPlants"/>
        </authorList>
    </citation>
    <scope>IDENTIFICATION</scope>
</reference>
<dbReference type="Gramene" id="OB01G52450.1">
    <property type="protein sequence ID" value="OB01G52450.1"/>
    <property type="gene ID" value="OB01G52450"/>
</dbReference>
<name>J3L7N9_ORYBR</name>
<dbReference type="GO" id="GO:0006508">
    <property type="term" value="P:proteolysis"/>
    <property type="evidence" value="ECO:0007669"/>
    <property type="project" value="InterPro"/>
</dbReference>
<dbReference type="OMA" id="RGTESRM"/>
<dbReference type="InterPro" id="IPR001461">
    <property type="entry name" value="Aspartic_peptidase_A1"/>
</dbReference>
<evidence type="ECO:0000259" key="2">
    <source>
        <dbReference type="Pfam" id="PF14541"/>
    </source>
</evidence>
<evidence type="ECO:0000313" key="4">
    <source>
        <dbReference type="Proteomes" id="UP000006038"/>
    </source>
</evidence>
<dbReference type="EnsemblPlants" id="OB01G52450.1">
    <property type="protein sequence ID" value="OB01G52450.1"/>
    <property type="gene ID" value="OB01G52450"/>
</dbReference>
<dbReference type="Proteomes" id="UP000006038">
    <property type="component" value="Chromosome 1"/>
</dbReference>
<dbReference type="FunFam" id="2.40.70.10:FF:000117">
    <property type="entry name" value="Os01g0937500 protein"/>
    <property type="match status" value="1"/>
</dbReference>
<dbReference type="eggNOG" id="KOG1339">
    <property type="taxonomic scope" value="Eukaryota"/>
</dbReference>
<dbReference type="InterPro" id="IPR021109">
    <property type="entry name" value="Peptidase_aspartic_dom_sf"/>
</dbReference>
<keyword evidence="1" id="KW-0732">Signal</keyword>
<protein>
    <recommendedName>
        <fullName evidence="2">Xylanase inhibitor C-terminal domain-containing protein</fullName>
    </recommendedName>
</protein>
<evidence type="ECO:0000256" key="1">
    <source>
        <dbReference type="SAM" id="SignalP"/>
    </source>
</evidence>